<dbReference type="InterPro" id="IPR020568">
    <property type="entry name" value="Ribosomal_Su5_D2-typ_SF"/>
</dbReference>
<evidence type="ECO:0000256" key="4">
    <source>
        <dbReference type="ARBA" id="ARBA00022835"/>
    </source>
</evidence>
<dbReference type="InterPro" id="IPR050080">
    <property type="entry name" value="RNase_PH"/>
</dbReference>
<comment type="caution">
    <text evidence="7">The sequence shown here is derived from an EMBL/GenBank/DDBJ whole genome shotgun (WGS) entry which is preliminary data.</text>
</comment>
<dbReference type="Proteomes" id="UP000326924">
    <property type="component" value="Unassembled WGS sequence"/>
</dbReference>
<dbReference type="GO" id="GO:0006364">
    <property type="term" value="P:rRNA processing"/>
    <property type="evidence" value="ECO:0007669"/>
    <property type="project" value="UniProtKB-KW"/>
</dbReference>
<keyword evidence="4" id="KW-0271">Exosome</keyword>
<keyword evidence="7" id="KW-0689">Ribosomal protein</keyword>
<evidence type="ECO:0000313" key="8">
    <source>
        <dbReference type="Proteomes" id="UP000326924"/>
    </source>
</evidence>
<comment type="similarity">
    <text evidence="2">Belongs to the RNase PH family.</text>
</comment>
<evidence type="ECO:0000256" key="1">
    <source>
        <dbReference type="ARBA" id="ARBA00004123"/>
    </source>
</evidence>
<dbReference type="PANTHER" id="PTHR11953">
    <property type="entry name" value="EXOSOME COMPLEX COMPONENT"/>
    <property type="match status" value="1"/>
</dbReference>
<dbReference type="EMBL" id="VXIS01000005">
    <property type="protein sequence ID" value="KAA8914509.1"/>
    <property type="molecule type" value="Genomic_DNA"/>
</dbReference>
<dbReference type="InterPro" id="IPR001247">
    <property type="entry name" value="ExoRNase_PH_dom1"/>
</dbReference>
<comment type="subcellular location">
    <subcellularLocation>
        <location evidence="1">Nucleus</location>
    </subcellularLocation>
</comment>
<feature type="domain" description="Exoribonuclease phosphorolytic" evidence="6">
    <location>
        <begin position="3"/>
        <end position="124"/>
    </location>
</feature>
<dbReference type="FunCoup" id="A0A5J5FAY2">
    <property type="interactions" value="268"/>
</dbReference>
<dbReference type="InParanoid" id="A0A5J5FAY2"/>
<keyword evidence="5" id="KW-0539">Nucleus</keyword>
<dbReference type="InterPro" id="IPR027408">
    <property type="entry name" value="PNPase/RNase_PH_dom_sf"/>
</dbReference>
<dbReference type="Pfam" id="PF01138">
    <property type="entry name" value="RNase_PH"/>
    <property type="match status" value="1"/>
</dbReference>
<dbReference type="GO" id="GO:0003723">
    <property type="term" value="F:RNA binding"/>
    <property type="evidence" value="ECO:0007669"/>
    <property type="project" value="TreeGrafter"/>
</dbReference>
<dbReference type="OrthoDB" id="27298at2759"/>
<dbReference type="GO" id="GO:0034475">
    <property type="term" value="P:U4 snRNA 3'-end processing"/>
    <property type="evidence" value="ECO:0007669"/>
    <property type="project" value="TreeGrafter"/>
</dbReference>
<accession>A0A5J5FAY2</accession>
<dbReference type="PANTHER" id="PTHR11953:SF1">
    <property type="entry name" value="EXOSOME COMPLEX COMPONENT RRP46"/>
    <property type="match status" value="1"/>
</dbReference>
<keyword evidence="8" id="KW-1185">Reference proteome</keyword>
<keyword evidence="7" id="KW-0687">Ribonucleoprotein</keyword>
<dbReference type="GO" id="GO:0071051">
    <property type="term" value="P:poly(A)-dependent snoRNA 3'-end processing"/>
    <property type="evidence" value="ECO:0007669"/>
    <property type="project" value="TreeGrafter"/>
</dbReference>
<dbReference type="Gene3D" id="3.30.230.70">
    <property type="entry name" value="GHMP Kinase, N-terminal domain"/>
    <property type="match status" value="1"/>
</dbReference>
<dbReference type="GO" id="GO:0000176">
    <property type="term" value="C:nuclear exosome (RNase complex)"/>
    <property type="evidence" value="ECO:0007669"/>
    <property type="project" value="UniProtKB-ARBA"/>
</dbReference>
<reference evidence="7 8" key="1">
    <citation type="submission" date="2019-09" db="EMBL/GenBank/DDBJ databases">
        <title>Draft genome of the ectomycorrhizal ascomycete Sphaerosporella brunnea.</title>
        <authorList>
            <consortium name="DOE Joint Genome Institute"/>
            <person name="Benucci G.M."/>
            <person name="Marozzi G."/>
            <person name="Antonielli L."/>
            <person name="Sanchez S."/>
            <person name="Marco P."/>
            <person name="Wang X."/>
            <person name="Falini L.B."/>
            <person name="Barry K."/>
            <person name="Haridas S."/>
            <person name="Lipzen A."/>
            <person name="Labutti K."/>
            <person name="Grigoriev I.V."/>
            <person name="Murat C."/>
            <person name="Martin F."/>
            <person name="Albertini E."/>
            <person name="Donnini D."/>
            <person name="Bonito G."/>
        </authorList>
    </citation>
    <scope>NUCLEOTIDE SEQUENCE [LARGE SCALE GENOMIC DNA]</scope>
    <source>
        <strain evidence="7 8">Sb_GMNB300</strain>
    </source>
</reference>
<dbReference type="GO" id="GO:0071028">
    <property type="term" value="P:nuclear mRNA surveillance"/>
    <property type="evidence" value="ECO:0007669"/>
    <property type="project" value="TreeGrafter"/>
</dbReference>
<dbReference type="CDD" id="cd11372">
    <property type="entry name" value="RNase_PH_RRP46"/>
    <property type="match status" value="1"/>
</dbReference>
<protein>
    <submittedName>
        <fullName evidence="7">Ribosomal protein S5 domain 2-type protein</fullName>
    </submittedName>
</protein>
<dbReference type="GO" id="GO:0000177">
    <property type="term" value="C:cytoplasmic exosome (RNase complex)"/>
    <property type="evidence" value="ECO:0007669"/>
    <property type="project" value="TreeGrafter"/>
</dbReference>
<evidence type="ECO:0000256" key="5">
    <source>
        <dbReference type="ARBA" id="ARBA00023242"/>
    </source>
</evidence>
<organism evidence="7 8">
    <name type="scientific">Sphaerosporella brunnea</name>
    <dbReference type="NCBI Taxonomy" id="1250544"/>
    <lineage>
        <taxon>Eukaryota</taxon>
        <taxon>Fungi</taxon>
        <taxon>Dikarya</taxon>
        <taxon>Ascomycota</taxon>
        <taxon>Pezizomycotina</taxon>
        <taxon>Pezizomycetes</taxon>
        <taxon>Pezizales</taxon>
        <taxon>Pyronemataceae</taxon>
        <taxon>Sphaerosporella</taxon>
    </lineage>
</organism>
<evidence type="ECO:0000256" key="2">
    <source>
        <dbReference type="ARBA" id="ARBA00006678"/>
    </source>
</evidence>
<proteinExistence type="inferred from homology"/>
<dbReference type="GO" id="GO:0016075">
    <property type="term" value="P:rRNA catabolic process"/>
    <property type="evidence" value="ECO:0007669"/>
    <property type="project" value="TreeGrafter"/>
</dbReference>
<evidence type="ECO:0000259" key="6">
    <source>
        <dbReference type="Pfam" id="PF01138"/>
    </source>
</evidence>
<evidence type="ECO:0000313" key="7">
    <source>
        <dbReference type="EMBL" id="KAA8914509.1"/>
    </source>
</evidence>
<dbReference type="AlphaFoldDB" id="A0A5J5FAY2"/>
<evidence type="ECO:0000256" key="3">
    <source>
        <dbReference type="ARBA" id="ARBA00022552"/>
    </source>
</evidence>
<sequence>MAITASLSLLPRADGSATFKSGLTAVVASVSGPMEVKARDELPDKTFIEVIVRPAVGVGGTRERALESRLLAALSPLIILTHHPRTLLQINIQIVEAADHTDAIALLPVCINAATLALIDAGTPLKSVLVATTVLLDAEGQVVGEKVKGGSRHVLGFVRDGKCVFVESMGAFDEKAFGNAVQKGMSECALDAGDAMEVDGAETVGMVIRHAVEKKVGLDMRWRE</sequence>
<dbReference type="SUPFAM" id="SSF54211">
    <property type="entry name" value="Ribosomal protein S5 domain 2-like"/>
    <property type="match status" value="1"/>
</dbReference>
<gene>
    <name evidence="7" type="ORF">FN846DRAFT_771073</name>
</gene>
<keyword evidence="3" id="KW-0698">rRNA processing</keyword>
<dbReference type="GO" id="GO:0005840">
    <property type="term" value="C:ribosome"/>
    <property type="evidence" value="ECO:0007669"/>
    <property type="project" value="UniProtKB-KW"/>
</dbReference>
<dbReference type="GO" id="GO:0005730">
    <property type="term" value="C:nucleolus"/>
    <property type="evidence" value="ECO:0007669"/>
    <property type="project" value="TreeGrafter"/>
</dbReference>
<name>A0A5J5FAY2_9PEZI</name>